<reference evidence="2 4" key="1">
    <citation type="submission" date="2022-09" db="EMBL/GenBank/DDBJ databases">
        <title>Enrichment on poylsaccharides allowed isolation of novel metabolic and taxonomic groups of Haloarchaea.</title>
        <authorList>
            <person name="Sorokin D.Y."/>
            <person name="Elcheninov A.G."/>
            <person name="Khizhniak T.V."/>
            <person name="Kolganova T.V."/>
            <person name="Kublanov I.V."/>
        </authorList>
    </citation>
    <scope>NUCLEOTIDE SEQUENCE</scope>
    <source>
        <strain evidence="3 4">AArc-m2/3/4</strain>
        <strain evidence="2">AArc-xg1-1</strain>
    </source>
</reference>
<sequence>MSDHRTSDTDRGLSPVIPVLLVAIITVTGGFVVLGNVSDEHRAGIGITEHDANEVLIIGLHSAGNLDLDATEYGDDDGQPIGIRGCGSDLTADTDDHTLSTVGDTATITLDGNCDAGETVEVVGIMSDGSDGVITTHTVSDDYR</sequence>
<dbReference type="RefSeq" id="WP_338004440.1">
    <property type="nucleotide sequence ID" value="NZ_JAOPKA010000009.1"/>
</dbReference>
<name>A0AAP2Z1A2_9EURY</name>
<evidence type="ECO:0000313" key="4">
    <source>
        <dbReference type="Proteomes" id="UP001320972"/>
    </source>
</evidence>
<evidence type="ECO:0008006" key="6">
    <source>
        <dbReference type="Google" id="ProtNLM"/>
    </source>
</evidence>
<keyword evidence="1" id="KW-1133">Transmembrane helix</keyword>
<accession>A0AAP2Z1A2</accession>
<comment type="caution">
    <text evidence="2">The sequence shown here is derived from an EMBL/GenBank/DDBJ whole genome shotgun (WGS) entry which is preliminary data.</text>
</comment>
<dbReference type="EMBL" id="JAOPKA010000009">
    <property type="protein sequence ID" value="MCU4742615.1"/>
    <property type="molecule type" value="Genomic_DNA"/>
</dbReference>
<gene>
    <name evidence="3" type="ORF">OB955_24770</name>
    <name evidence="2" type="ORF">OB960_14550</name>
</gene>
<keyword evidence="4" id="KW-1185">Reference proteome</keyword>
<feature type="transmembrane region" description="Helical" evidence="1">
    <location>
        <begin position="12"/>
        <end position="34"/>
    </location>
</feature>
<protein>
    <recommendedName>
        <fullName evidence="6">Archaeal Type IV pilin N-terminal domain-containing protein</fullName>
    </recommendedName>
</protein>
<evidence type="ECO:0000313" key="5">
    <source>
        <dbReference type="Proteomes" id="UP001321018"/>
    </source>
</evidence>
<dbReference type="Proteomes" id="UP001321018">
    <property type="component" value="Unassembled WGS sequence"/>
</dbReference>
<keyword evidence="1" id="KW-0812">Transmembrane</keyword>
<dbReference type="EMBL" id="JAOPKB010000028">
    <property type="protein sequence ID" value="MCU4975897.1"/>
    <property type="molecule type" value="Genomic_DNA"/>
</dbReference>
<proteinExistence type="predicted"/>
<dbReference type="Proteomes" id="UP001320972">
    <property type="component" value="Unassembled WGS sequence"/>
</dbReference>
<evidence type="ECO:0000256" key="1">
    <source>
        <dbReference type="SAM" id="Phobius"/>
    </source>
</evidence>
<organism evidence="2 5">
    <name type="scientific">Natronoglomus mannanivorans</name>
    <dbReference type="NCBI Taxonomy" id="2979990"/>
    <lineage>
        <taxon>Archaea</taxon>
        <taxon>Methanobacteriati</taxon>
        <taxon>Methanobacteriota</taxon>
        <taxon>Stenosarchaea group</taxon>
        <taxon>Halobacteria</taxon>
        <taxon>Halobacteriales</taxon>
        <taxon>Natrialbaceae</taxon>
        <taxon>Natronoglomus</taxon>
    </lineage>
</organism>
<dbReference type="AlphaFoldDB" id="A0AAP2Z1A2"/>
<keyword evidence="1" id="KW-0472">Membrane</keyword>
<evidence type="ECO:0000313" key="3">
    <source>
        <dbReference type="EMBL" id="MCU4975897.1"/>
    </source>
</evidence>
<evidence type="ECO:0000313" key="2">
    <source>
        <dbReference type="EMBL" id="MCU4742615.1"/>
    </source>
</evidence>